<keyword evidence="2" id="KW-1133">Transmembrane helix</keyword>
<dbReference type="AlphaFoldDB" id="A0AAD8TLP8"/>
<dbReference type="Gene3D" id="3.90.550.50">
    <property type="match status" value="1"/>
</dbReference>
<evidence type="ECO:0000313" key="4">
    <source>
        <dbReference type="Proteomes" id="UP001231189"/>
    </source>
</evidence>
<feature type="region of interest" description="Disordered" evidence="1">
    <location>
        <begin position="68"/>
        <end position="128"/>
    </location>
</feature>
<gene>
    <name evidence="3" type="ORF">QYE76_045773</name>
</gene>
<dbReference type="Pfam" id="PF04646">
    <property type="entry name" value="DUF604"/>
    <property type="match status" value="1"/>
</dbReference>
<accession>A0AAD8TLP8</accession>
<organism evidence="3 4">
    <name type="scientific">Lolium multiflorum</name>
    <name type="common">Italian ryegrass</name>
    <name type="synonym">Lolium perenne subsp. multiflorum</name>
    <dbReference type="NCBI Taxonomy" id="4521"/>
    <lineage>
        <taxon>Eukaryota</taxon>
        <taxon>Viridiplantae</taxon>
        <taxon>Streptophyta</taxon>
        <taxon>Embryophyta</taxon>
        <taxon>Tracheophyta</taxon>
        <taxon>Spermatophyta</taxon>
        <taxon>Magnoliopsida</taxon>
        <taxon>Liliopsida</taxon>
        <taxon>Poales</taxon>
        <taxon>Poaceae</taxon>
        <taxon>BOP clade</taxon>
        <taxon>Pooideae</taxon>
        <taxon>Poodae</taxon>
        <taxon>Poeae</taxon>
        <taxon>Poeae Chloroplast Group 2 (Poeae type)</taxon>
        <taxon>Loliodinae</taxon>
        <taxon>Loliinae</taxon>
        <taxon>Lolium</taxon>
    </lineage>
</organism>
<evidence type="ECO:0000256" key="2">
    <source>
        <dbReference type="SAM" id="Phobius"/>
    </source>
</evidence>
<evidence type="ECO:0000313" key="3">
    <source>
        <dbReference type="EMBL" id="KAK1684925.1"/>
    </source>
</evidence>
<feature type="region of interest" description="Disordered" evidence="1">
    <location>
        <begin position="170"/>
        <end position="196"/>
    </location>
</feature>
<feature type="compositionally biased region" description="Basic residues" evidence="1">
    <location>
        <begin position="7"/>
        <end position="30"/>
    </location>
</feature>
<reference evidence="3" key="1">
    <citation type="submission" date="2023-07" db="EMBL/GenBank/DDBJ databases">
        <title>A chromosome-level genome assembly of Lolium multiflorum.</title>
        <authorList>
            <person name="Chen Y."/>
            <person name="Copetti D."/>
            <person name="Kolliker R."/>
            <person name="Studer B."/>
        </authorList>
    </citation>
    <scope>NUCLEOTIDE SEQUENCE</scope>
    <source>
        <strain evidence="3">02402/16</strain>
        <tissue evidence="3">Leaf</tissue>
    </source>
</reference>
<feature type="transmembrane region" description="Helical" evidence="2">
    <location>
        <begin position="141"/>
        <end position="162"/>
    </location>
</feature>
<keyword evidence="4" id="KW-1185">Reference proteome</keyword>
<proteinExistence type="predicted"/>
<dbReference type="Proteomes" id="UP001231189">
    <property type="component" value="Unassembled WGS sequence"/>
</dbReference>
<sequence>MQMQAVQHRHGKKGAKPHPLRRTHRKRRGVRERGRSCAAQEPEPEAEQDAGADPWATWHSLHAPCKSPKSHSLRYQVSPPVYPIHPTRRGPGRESNRNCICRRPLPPPPRRRAAAAATAPGMKGGGAAAGKETATGSFLRFLLLLLLPLTALYFFYTLHLLLASAASSAATSSSNCPPDSTTTRLSTTNRTAAATTATPTATATTLHHVVFGIAASARYWDKRKEYIKTWWRPRGAMRGYVWLDRAVPDSNLSTSATGLPALKISSDTAAFPYTHRRGHRSAIRISRIVSETFRLNLPNVHWFVMGDDDTVFFPDNLLAVLNKFDHRQPYYIGSLSESHLQNIYFSYGMAYGGGGFAISRPLAESLARIQDGCIRRYPALYGSDDRIQACMAELGVPLTKHPGFHQYDVYGDLLGLLAAHPVAPIVTLHHLDVVAPLFPNSPSRPAAVRRLFAGPVKLDPAGIMQQSICYDGANRWTVSVAWGFAVLVSRGVTSPREMEMPARTFLNWYRRADYTAYAFNTRPLARTPCHKPAVYYLTPDARGGGETTVTRYQRWRPANETRPPCRWNITDPDAHLDRIVVLKKPDPGIWDRSPRRNCCRVMSSPKGARKTMTIDVGVCRDGEFSQVV</sequence>
<keyword evidence="2" id="KW-0472">Membrane</keyword>
<dbReference type="FunFam" id="3.90.550.50:FF:000006">
    <property type="entry name" value="Fringe-related protein-like"/>
    <property type="match status" value="1"/>
</dbReference>
<name>A0AAD8TLP8_LOLMU</name>
<dbReference type="PANTHER" id="PTHR10811">
    <property type="entry name" value="FRINGE-RELATED"/>
    <property type="match status" value="1"/>
</dbReference>
<comment type="caution">
    <text evidence="3">The sequence shown here is derived from an EMBL/GenBank/DDBJ whole genome shotgun (WGS) entry which is preliminary data.</text>
</comment>
<evidence type="ECO:0000256" key="1">
    <source>
        <dbReference type="SAM" id="MobiDB-lite"/>
    </source>
</evidence>
<dbReference type="InterPro" id="IPR006740">
    <property type="entry name" value="DUF604"/>
</dbReference>
<protein>
    <submittedName>
        <fullName evidence="3">Uncharacterized protein</fullName>
    </submittedName>
</protein>
<keyword evidence="2" id="KW-0812">Transmembrane</keyword>
<dbReference type="EMBL" id="JAUUTY010000002">
    <property type="protein sequence ID" value="KAK1684925.1"/>
    <property type="molecule type" value="Genomic_DNA"/>
</dbReference>
<feature type="region of interest" description="Disordered" evidence="1">
    <location>
        <begin position="1"/>
        <end position="51"/>
    </location>
</feature>